<dbReference type="InterPro" id="IPR001845">
    <property type="entry name" value="HTH_ArsR_DNA-bd_dom"/>
</dbReference>
<keyword evidence="7" id="KW-1185">Reference proteome</keyword>
<dbReference type="InterPro" id="IPR011991">
    <property type="entry name" value="ArsR-like_HTH"/>
</dbReference>
<gene>
    <name evidence="6" type="ORF">I6U48_28670</name>
</gene>
<dbReference type="EMBL" id="JAEEGC010000216">
    <property type="protein sequence ID" value="MBV7276848.1"/>
    <property type="molecule type" value="Genomic_DNA"/>
</dbReference>
<dbReference type="SMART" id="SM00418">
    <property type="entry name" value="HTH_ARSR"/>
    <property type="match status" value="1"/>
</dbReference>
<accession>A0A949U1V7</accession>
<evidence type="ECO:0000256" key="3">
    <source>
        <dbReference type="ARBA" id="ARBA00023163"/>
    </source>
</evidence>
<dbReference type="GO" id="GO:0003677">
    <property type="term" value="F:DNA binding"/>
    <property type="evidence" value="ECO:0007669"/>
    <property type="project" value="UniProtKB-KW"/>
</dbReference>
<dbReference type="CDD" id="cd00090">
    <property type="entry name" value="HTH_ARSR"/>
    <property type="match status" value="1"/>
</dbReference>
<evidence type="ECO:0000259" key="5">
    <source>
        <dbReference type="PROSITE" id="PS50987"/>
    </source>
</evidence>
<dbReference type="PANTHER" id="PTHR43132:SF6">
    <property type="entry name" value="HTH-TYPE TRANSCRIPTIONAL REPRESSOR CZRA"/>
    <property type="match status" value="1"/>
</dbReference>
<dbReference type="NCBIfam" id="NF033788">
    <property type="entry name" value="HTH_metalloreg"/>
    <property type="match status" value="1"/>
</dbReference>
<keyword evidence="2" id="KW-0238">DNA-binding</keyword>
<sequence>MEPKNVIESCNCTIIHEELVGKVKECIPAEETLYDLAELFKVFGDTTRIKILCALFQAEMCVCDMAALLGMTQSAISHQLRVLKQARLVKFRKEGKVVYYSLDDEHVKRIFDQGLIHINEKLT</sequence>
<dbReference type="InterPro" id="IPR051011">
    <property type="entry name" value="Metal_resp_trans_reg"/>
</dbReference>
<dbReference type="PROSITE" id="PS00846">
    <property type="entry name" value="HTH_ARSR_1"/>
    <property type="match status" value="1"/>
</dbReference>
<keyword evidence="1" id="KW-0805">Transcription regulation</keyword>
<feature type="domain" description="HTH arsR-type" evidence="5">
    <location>
        <begin position="28"/>
        <end position="122"/>
    </location>
</feature>
<comment type="caution">
    <text evidence="6">The sequence shown here is derived from an EMBL/GenBank/DDBJ whole genome shotgun (WGS) entry which is preliminary data.</text>
</comment>
<dbReference type="InterPro" id="IPR018334">
    <property type="entry name" value="ArsR_HTH"/>
</dbReference>
<dbReference type="Pfam" id="PF01022">
    <property type="entry name" value="HTH_5"/>
    <property type="match status" value="1"/>
</dbReference>
<evidence type="ECO:0000256" key="2">
    <source>
        <dbReference type="ARBA" id="ARBA00023125"/>
    </source>
</evidence>
<protein>
    <submittedName>
        <fullName evidence="6">Helix-turn-helix transcriptional regulator</fullName>
    </submittedName>
</protein>
<proteinExistence type="predicted"/>
<evidence type="ECO:0000256" key="4">
    <source>
        <dbReference type="ARBA" id="ARBA00043263"/>
    </source>
</evidence>
<dbReference type="GO" id="GO:0003700">
    <property type="term" value="F:DNA-binding transcription factor activity"/>
    <property type="evidence" value="ECO:0007669"/>
    <property type="project" value="InterPro"/>
</dbReference>
<evidence type="ECO:0000256" key="1">
    <source>
        <dbReference type="ARBA" id="ARBA00023015"/>
    </source>
</evidence>
<evidence type="ECO:0000313" key="7">
    <source>
        <dbReference type="Proteomes" id="UP000694308"/>
    </source>
</evidence>
<dbReference type="PANTHER" id="PTHR43132">
    <property type="entry name" value="ARSENICAL RESISTANCE OPERON REPRESSOR ARSR-RELATED"/>
    <property type="match status" value="1"/>
</dbReference>
<dbReference type="AlphaFoldDB" id="A0A949U1V7"/>
<keyword evidence="4" id="KW-0105">Cadmium resistance</keyword>
<dbReference type="RefSeq" id="WP_218323928.1">
    <property type="nucleotide sequence ID" value="NZ_JAEEGC010000216.1"/>
</dbReference>
<evidence type="ECO:0000313" key="6">
    <source>
        <dbReference type="EMBL" id="MBV7276848.1"/>
    </source>
</evidence>
<dbReference type="Proteomes" id="UP000694308">
    <property type="component" value="Unassembled WGS sequence"/>
</dbReference>
<organism evidence="6 7">
    <name type="scientific">Clostridium thailandense</name>
    <dbReference type="NCBI Taxonomy" id="2794346"/>
    <lineage>
        <taxon>Bacteria</taxon>
        <taxon>Bacillati</taxon>
        <taxon>Bacillota</taxon>
        <taxon>Clostridia</taxon>
        <taxon>Eubacteriales</taxon>
        <taxon>Clostridiaceae</taxon>
        <taxon>Clostridium</taxon>
    </lineage>
</organism>
<dbReference type="GO" id="GO:0046686">
    <property type="term" value="P:response to cadmium ion"/>
    <property type="evidence" value="ECO:0007669"/>
    <property type="project" value="UniProtKB-KW"/>
</dbReference>
<dbReference type="PROSITE" id="PS50987">
    <property type="entry name" value="HTH_ARSR_2"/>
    <property type="match status" value="1"/>
</dbReference>
<keyword evidence="3" id="KW-0804">Transcription</keyword>
<name>A0A949U1V7_9CLOT</name>
<reference evidence="6" key="1">
    <citation type="submission" date="2020-12" db="EMBL/GenBank/DDBJ databases">
        <title>Clostridium thailandense sp. nov., a novel acetogenic bacterium isolated from peat land soil in Thailand.</title>
        <authorList>
            <person name="Chaikitkaew S."/>
            <person name="Birkeland N.K."/>
        </authorList>
    </citation>
    <scope>NUCLEOTIDE SEQUENCE</scope>
    <source>
        <strain evidence="6">PL3</strain>
    </source>
</reference>